<evidence type="ECO:0000313" key="3">
    <source>
        <dbReference type="EMBL" id="HJA85995.1"/>
    </source>
</evidence>
<dbReference type="EMBL" id="DWZI01000038">
    <property type="protein sequence ID" value="HJA85995.1"/>
    <property type="molecule type" value="Genomic_DNA"/>
</dbReference>
<sequence length="227" mass="25634">MDLTKFKGADDTVRLTIRLSIGYCILLTAAYVSCIIYLTVKIEKAYSQALVIDKNGEVYETSSLPAGSMRKYEYLNHVKTFVTHWYAFDESTYEGNISLALNLIGNKGKELLNEYNDVNMLNSLIQKNIRYGVTIKDVEIHTNTIPVSGKILFTQTGYRARGSVSRDIEAEFTLYDVSRSEDNAHGAKIEDWIVRYSEPVENGDDLLHQTSPSTADENEPNPENSNR</sequence>
<name>A0A9D2HW07_9BACE</name>
<dbReference type="Proteomes" id="UP000823862">
    <property type="component" value="Unassembled WGS sequence"/>
</dbReference>
<protein>
    <recommendedName>
        <fullName evidence="5">Conjugative transposon protein TraK</fullName>
    </recommendedName>
</protein>
<comment type="caution">
    <text evidence="3">The sequence shown here is derived from an EMBL/GenBank/DDBJ whole genome shotgun (WGS) entry which is preliminary data.</text>
</comment>
<keyword evidence="2" id="KW-0472">Membrane</keyword>
<keyword evidence="2" id="KW-1133">Transmembrane helix</keyword>
<evidence type="ECO:0000256" key="2">
    <source>
        <dbReference type="SAM" id="Phobius"/>
    </source>
</evidence>
<reference evidence="3" key="2">
    <citation type="submission" date="2021-04" db="EMBL/GenBank/DDBJ databases">
        <authorList>
            <person name="Gilroy R."/>
        </authorList>
    </citation>
    <scope>NUCLEOTIDE SEQUENCE</scope>
    <source>
        <strain evidence="3">ChiHjej12B11-9795</strain>
    </source>
</reference>
<reference evidence="3" key="1">
    <citation type="journal article" date="2021" name="PeerJ">
        <title>Extensive microbial diversity within the chicken gut microbiome revealed by metagenomics and culture.</title>
        <authorList>
            <person name="Gilroy R."/>
            <person name="Ravi A."/>
            <person name="Getino M."/>
            <person name="Pursley I."/>
            <person name="Horton D.L."/>
            <person name="Alikhan N.F."/>
            <person name="Baker D."/>
            <person name="Gharbi K."/>
            <person name="Hall N."/>
            <person name="Watson M."/>
            <person name="Adriaenssens E.M."/>
            <person name="Foster-Nyarko E."/>
            <person name="Jarju S."/>
            <person name="Secka A."/>
            <person name="Antonio M."/>
            <person name="Oren A."/>
            <person name="Chaudhuri R.R."/>
            <person name="La Ragione R."/>
            <person name="Hildebrand F."/>
            <person name="Pallen M.J."/>
        </authorList>
    </citation>
    <scope>NUCLEOTIDE SEQUENCE</scope>
    <source>
        <strain evidence="3">ChiHjej12B11-9795</strain>
    </source>
</reference>
<feature type="region of interest" description="Disordered" evidence="1">
    <location>
        <begin position="203"/>
        <end position="227"/>
    </location>
</feature>
<gene>
    <name evidence="3" type="ORF">H9950_07385</name>
</gene>
<feature type="transmembrane region" description="Helical" evidence="2">
    <location>
        <begin position="20"/>
        <end position="40"/>
    </location>
</feature>
<feature type="compositionally biased region" description="Polar residues" evidence="1">
    <location>
        <begin position="208"/>
        <end position="227"/>
    </location>
</feature>
<organism evidence="3 4">
    <name type="scientific">Candidatus Bacteroides avicola</name>
    <dbReference type="NCBI Taxonomy" id="2838468"/>
    <lineage>
        <taxon>Bacteria</taxon>
        <taxon>Pseudomonadati</taxon>
        <taxon>Bacteroidota</taxon>
        <taxon>Bacteroidia</taxon>
        <taxon>Bacteroidales</taxon>
        <taxon>Bacteroidaceae</taxon>
        <taxon>Bacteroides</taxon>
    </lineage>
</organism>
<dbReference type="AlphaFoldDB" id="A0A9D2HW07"/>
<proteinExistence type="predicted"/>
<keyword evidence="2" id="KW-0812">Transmembrane</keyword>
<evidence type="ECO:0000256" key="1">
    <source>
        <dbReference type="SAM" id="MobiDB-lite"/>
    </source>
</evidence>
<accession>A0A9D2HW07</accession>
<evidence type="ECO:0000313" key="4">
    <source>
        <dbReference type="Proteomes" id="UP000823862"/>
    </source>
</evidence>
<evidence type="ECO:0008006" key="5">
    <source>
        <dbReference type="Google" id="ProtNLM"/>
    </source>
</evidence>